<feature type="transmembrane region" description="Helical" evidence="13">
    <location>
        <begin position="156"/>
        <end position="174"/>
    </location>
</feature>
<organism evidence="14 15">
    <name type="scientific">Aplysia californica</name>
    <name type="common">California sea hare</name>
    <dbReference type="NCBI Taxonomy" id="6500"/>
    <lineage>
        <taxon>Eukaryota</taxon>
        <taxon>Metazoa</taxon>
        <taxon>Spiralia</taxon>
        <taxon>Lophotrochozoa</taxon>
        <taxon>Mollusca</taxon>
        <taxon>Gastropoda</taxon>
        <taxon>Heterobranchia</taxon>
        <taxon>Euthyneura</taxon>
        <taxon>Tectipleura</taxon>
        <taxon>Aplysiida</taxon>
        <taxon>Aplysioidea</taxon>
        <taxon>Aplysiidae</taxon>
        <taxon>Aplysia</taxon>
    </lineage>
</organism>
<evidence type="ECO:0000256" key="11">
    <source>
        <dbReference type="ARBA" id="ARBA00023572"/>
    </source>
</evidence>
<name>A0ABM0JQN6_APLCA</name>
<sequence length="285" mass="33113">MLRQARISFLTFGAGASLFLYPLIFSIIPFIGFLWKDFWHALIIIHFLVCNAVFSAVYVHQKDSYRIAVRAGNLGIVFSLGFLLTLYSTFWYHFGWYTMALTFFHWSEYQSTALTNPKSLNLESFLLDHSREYKMAAAASCLEFILEGYAFPGMKQLHLISLFGIILTVGGEGLRKLSMFTARTNFNHHIQHTRKDGHILVTHGVYRFSRHPSYVGWFAWSLGTQIMLCNPLCLVAYALVSWKFFNERIYDEEICLLNFFGEDYLDYQRRVPTGLPFIYGYRQSV</sequence>
<keyword evidence="8 13" id="KW-0812">Transmembrane</keyword>
<dbReference type="PROSITE" id="PS51564">
    <property type="entry name" value="SAM_ICMT"/>
    <property type="match status" value="1"/>
</dbReference>
<feature type="transmembrane region" description="Helical" evidence="13">
    <location>
        <begin position="7"/>
        <end position="32"/>
    </location>
</feature>
<evidence type="ECO:0000256" key="5">
    <source>
        <dbReference type="ARBA" id="ARBA00022603"/>
    </source>
</evidence>
<evidence type="ECO:0000256" key="6">
    <source>
        <dbReference type="ARBA" id="ARBA00022679"/>
    </source>
</evidence>
<keyword evidence="9 13" id="KW-1133">Transmembrane helix</keyword>
<keyword evidence="7 13" id="KW-0949">S-adenosyl-L-methionine</keyword>
<dbReference type="PANTHER" id="PTHR12714:SF9">
    <property type="entry name" value="PROTEIN-S-ISOPRENYLCYSTEINE O-METHYLTRANSFERASE"/>
    <property type="match status" value="1"/>
</dbReference>
<evidence type="ECO:0000256" key="9">
    <source>
        <dbReference type="ARBA" id="ARBA00022989"/>
    </source>
</evidence>
<feature type="transmembrane region" description="Helical" evidence="13">
    <location>
        <begin position="71"/>
        <end position="94"/>
    </location>
</feature>
<evidence type="ECO:0000256" key="12">
    <source>
        <dbReference type="ARBA" id="ARBA00023656"/>
    </source>
</evidence>
<feature type="transmembrane region" description="Helical" evidence="13">
    <location>
        <begin position="217"/>
        <end position="240"/>
    </location>
</feature>
<evidence type="ECO:0000256" key="4">
    <source>
        <dbReference type="ARBA" id="ARBA00012151"/>
    </source>
</evidence>
<comment type="subcellular location">
    <subcellularLocation>
        <location evidence="13">Endoplasmic reticulum membrane</location>
        <topology evidence="13">Multi-pass membrane protein</topology>
    </subcellularLocation>
    <subcellularLocation>
        <location evidence="2">Membrane</location>
        <topology evidence="2">Multi-pass membrane protein</topology>
    </subcellularLocation>
</comment>
<dbReference type="Gene3D" id="1.20.120.1630">
    <property type="match status" value="1"/>
</dbReference>
<evidence type="ECO:0000256" key="2">
    <source>
        <dbReference type="ARBA" id="ARBA00004141"/>
    </source>
</evidence>
<keyword evidence="6" id="KW-0808">Transferase</keyword>
<keyword evidence="5 13" id="KW-0489">Methyltransferase</keyword>
<dbReference type="RefSeq" id="XP_005099274.1">
    <property type="nucleotide sequence ID" value="XM_005099217.3"/>
</dbReference>
<evidence type="ECO:0000313" key="15">
    <source>
        <dbReference type="RefSeq" id="XP_005099274.1"/>
    </source>
</evidence>
<keyword evidence="13" id="KW-0256">Endoplasmic reticulum</keyword>
<evidence type="ECO:0000313" key="14">
    <source>
        <dbReference type="Proteomes" id="UP000694888"/>
    </source>
</evidence>
<comment type="function">
    <text evidence="11">Catalyzes the post-translational methylation of isoprenylated C-terminal cysteine residues.</text>
</comment>
<evidence type="ECO:0000256" key="13">
    <source>
        <dbReference type="RuleBase" id="RU362022"/>
    </source>
</evidence>
<protein>
    <recommendedName>
        <fullName evidence="12 13">Protein-S-isoprenylcysteine O-methyltransferase</fullName>
        <ecNumber evidence="4 13">2.1.1.100</ecNumber>
    </recommendedName>
</protein>
<gene>
    <name evidence="15" type="primary">LOC101861662</name>
</gene>
<comment type="catalytic activity">
    <reaction evidence="1 13">
        <text>[protein]-C-terminal S-[(2E,6E)-farnesyl]-L-cysteine + S-adenosyl-L-methionine = [protein]-C-terminal S-[(2E,6E)-farnesyl]-L-cysteine methyl ester + S-adenosyl-L-homocysteine</text>
        <dbReference type="Rhea" id="RHEA:21672"/>
        <dbReference type="Rhea" id="RHEA-COMP:12125"/>
        <dbReference type="Rhea" id="RHEA-COMP:12126"/>
        <dbReference type="ChEBI" id="CHEBI:57856"/>
        <dbReference type="ChEBI" id="CHEBI:59789"/>
        <dbReference type="ChEBI" id="CHEBI:90510"/>
        <dbReference type="ChEBI" id="CHEBI:90511"/>
        <dbReference type="EC" id="2.1.1.100"/>
    </reaction>
</comment>
<reference evidence="15" key="1">
    <citation type="submission" date="2025-08" db="UniProtKB">
        <authorList>
            <consortium name="RefSeq"/>
        </authorList>
    </citation>
    <scope>IDENTIFICATION</scope>
</reference>
<dbReference type="EC" id="2.1.1.100" evidence="4 13"/>
<evidence type="ECO:0000256" key="7">
    <source>
        <dbReference type="ARBA" id="ARBA00022691"/>
    </source>
</evidence>
<dbReference type="GeneID" id="101861662"/>
<accession>A0ABM0JQN6</accession>
<comment type="similarity">
    <text evidence="3 13">Belongs to the class VI-like SAM-binding methyltransferase superfamily. Isoprenylcysteine carboxyl methyltransferase family.</text>
</comment>
<dbReference type="InterPro" id="IPR007269">
    <property type="entry name" value="ICMT_MeTrfase"/>
</dbReference>
<dbReference type="PANTHER" id="PTHR12714">
    <property type="entry name" value="PROTEIN-S ISOPRENYLCYSTEINE O-METHYLTRANSFERASE"/>
    <property type="match status" value="1"/>
</dbReference>
<evidence type="ECO:0000256" key="1">
    <source>
        <dbReference type="ARBA" id="ARBA00001450"/>
    </source>
</evidence>
<dbReference type="Proteomes" id="UP000694888">
    <property type="component" value="Unplaced"/>
</dbReference>
<evidence type="ECO:0000256" key="10">
    <source>
        <dbReference type="ARBA" id="ARBA00023136"/>
    </source>
</evidence>
<keyword evidence="10 13" id="KW-0472">Membrane</keyword>
<evidence type="ECO:0000256" key="3">
    <source>
        <dbReference type="ARBA" id="ARBA00009140"/>
    </source>
</evidence>
<dbReference type="Pfam" id="PF04140">
    <property type="entry name" value="ICMT"/>
    <property type="match status" value="1"/>
</dbReference>
<evidence type="ECO:0000256" key="8">
    <source>
        <dbReference type="ARBA" id="ARBA00022692"/>
    </source>
</evidence>
<dbReference type="InterPro" id="IPR025770">
    <property type="entry name" value="PPMT_MeTrfase"/>
</dbReference>
<proteinExistence type="inferred from homology"/>
<feature type="transmembrane region" description="Helical" evidence="13">
    <location>
        <begin position="38"/>
        <end position="59"/>
    </location>
</feature>
<keyword evidence="14" id="KW-1185">Reference proteome</keyword>